<sequence length="422" mass="46030">MSDPSAKTAASATTPEASTAASADATTATPAAAPKSPVSTPLSTPLLAAQKATATTSADTPPSAALAETTETTAPTDAPTPAAEDPDILPASHWTQAAQVNGSDEDSSYGDDIISSTASLSSSILDYRTLHGRTFHSQRGNAESWNPNDTQHNESMEILHHASTLMQGGKLFLAPLGDNVQNVLDVGCGPGIWAIDFADQYPGAEVVGVDVSPTQPQWIPPNLKFEHDDVSQPWTYKPDTFDYIHMRWLVGNIEDWYELFKEIFRALKPGGYFESKESSAIITSDDGTVTEDSALSQWGKVFNQAGKKWGRSFLIVEDDIQRKAMEAAGFVDIKEYPFKAPLGTWPADEKMQELGQFLQLALYQDIEGFVVKTWSAIMGWSIEEIQIYAAHLRRELRSRTIHPYYIQKVVIGRKPDVGEVPP</sequence>
<protein>
    <submittedName>
        <fullName evidence="1">S-adenosyl-L-methionine-dependent methyltransferase</fullName>
    </submittedName>
</protein>
<keyword evidence="2" id="KW-1185">Reference proteome</keyword>
<reference evidence="1 2" key="1">
    <citation type="journal article" date="2022" name="New Phytol.">
        <title>Ecological generalism drives hyperdiversity of secondary metabolite gene clusters in xylarialean endophytes.</title>
        <authorList>
            <person name="Franco M.E.E."/>
            <person name="Wisecaver J.H."/>
            <person name="Arnold A.E."/>
            <person name="Ju Y.M."/>
            <person name="Slot J.C."/>
            <person name="Ahrendt S."/>
            <person name="Moore L.P."/>
            <person name="Eastman K.E."/>
            <person name="Scott K."/>
            <person name="Konkel Z."/>
            <person name="Mondo S.J."/>
            <person name="Kuo A."/>
            <person name="Hayes R.D."/>
            <person name="Haridas S."/>
            <person name="Andreopoulos B."/>
            <person name="Riley R."/>
            <person name="LaButti K."/>
            <person name="Pangilinan J."/>
            <person name="Lipzen A."/>
            <person name="Amirebrahimi M."/>
            <person name="Yan J."/>
            <person name="Adam C."/>
            <person name="Keymanesh K."/>
            <person name="Ng V."/>
            <person name="Louie K."/>
            <person name="Northen T."/>
            <person name="Drula E."/>
            <person name="Henrissat B."/>
            <person name="Hsieh H.M."/>
            <person name="Youens-Clark K."/>
            <person name="Lutzoni F."/>
            <person name="Miadlikowska J."/>
            <person name="Eastwood D.C."/>
            <person name="Hamelin R.C."/>
            <person name="Grigoriev I.V."/>
            <person name="U'Ren J.M."/>
        </authorList>
    </citation>
    <scope>NUCLEOTIDE SEQUENCE [LARGE SCALE GENOMIC DNA]</scope>
    <source>
        <strain evidence="1 2">CBS 119005</strain>
    </source>
</reference>
<gene>
    <name evidence="1" type="ORF">F4820DRAFT_440338</name>
</gene>
<comment type="caution">
    <text evidence="1">The sequence shown here is derived from an EMBL/GenBank/DDBJ whole genome shotgun (WGS) entry which is preliminary data.</text>
</comment>
<dbReference type="EMBL" id="MU393646">
    <property type="protein sequence ID" value="KAI4859259.1"/>
    <property type="molecule type" value="Genomic_DNA"/>
</dbReference>
<dbReference type="Proteomes" id="UP001497700">
    <property type="component" value="Unassembled WGS sequence"/>
</dbReference>
<organism evidence="1 2">
    <name type="scientific">Hypoxylon rubiginosum</name>
    <dbReference type="NCBI Taxonomy" id="110542"/>
    <lineage>
        <taxon>Eukaryota</taxon>
        <taxon>Fungi</taxon>
        <taxon>Dikarya</taxon>
        <taxon>Ascomycota</taxon>
        <taxon>Pezizomycotina</taxon>
        <taxon>Sordariomycetes</taxon>
        <taxon>Xylariomycetidae</taxon>
        <taxon>Xylariales</taxon>
        <taxon>Hypoxylaceae</taxon>
        <taxon>Hypoxylon</taxon>
    </lineage>
</organism>
<keyword evidence="1" id="KW-0808">Transferase</keyword>
<keyword evidence="1" id="KW-0489">Methyltransferase</keyword>
<accession>A0ACB9YJZ1</accession>
<evidence type="ECO:0000313" key="2">
    <source>
        <dbReference type="Proteomes" id="UP001497700"/>
    </source>
</evidence>
<proteinExistence type="predicted"/>
<evidence type="ECO:0000313" key="1">
    <source>
        <dbReference type="EMBL" id="KAI4859259.1"/>
    </source>
</evidence>
<name>A0ACB9YJZ1_9PEZI</name>